<protein>
    <recommendedName>
        <fullName evidence="2">Lipocalin/cytosolic fatty-acid binding domain-containing protein</fullName>
    </recommendedName>
</protein>
<dbReference type="PANTHER" id="PTHR11955">
    <property type="entry name" value="FATTY ACID BINDING PROTEIN"/>
    <property type="match status" value="1"/>
</dbReference>
<dbReference type="InterPro" id="IPR000463">
    <property type="entry name" value="Fatty_acid-bd"/>
</dbReference>
<evidence type="ECO:0000313" key="3">
    <source>
        <dbReference type="Ensembl" id="ENSPMRP00000001874.1"/>
    </source>
</evidence>
<keyword evidence="4" id="KW-1185">Reference proteome</keyword>
<dbReference type="AlphaFoldDB" id="A0A670HPY3"/>
<dbReference type="SUPFAM" id="SSF50814">
    <property type="entry name" value="Lipocalins"/>
    <property type="match status" value="1"/>
</dbReference>
<dbReference type="InterPro" id="IPR031259">
    <property type="entry name" value="ILBP"/>
</dbReference>
<dbReference type="GO" id="GO:0008289">
    <property type="term" value="F:lipid binding"/>
    <property type="evidence" value="ECO:0007669"/>
    <property type="project" value="InterPro"/>
</dbReference>
<name>A0A670HPY3_PODMU</name>
<evidence type="ECO:0000256" key="1">
    <source>
        <dbReference type="ARBA" id="ARBA00008390"/>
    </source>
</evidence>
<comment type="similarity">
    <text evidence="1">Belongs to the calycin superfamily. Fatty-acid binding protein (FABP) family.</text>
</comment>
<dbReference type="Ensembl" id="ENSPMRT00000001993.1">
    <property type="protein sequence ID" value="ENSPMRP00000001874.1"/>
    <property type="gene ID" value="ENSPMRG00000001383.1"/>
</dbReference>
<accession>A0A670HPY3</accession>
<dbReference type="InterPro" id="IPR012674">
    <property type="entry name" value="Calycin"/>
</dbReference>
<proteinExistence type="inferred from homology"/>
<dbReference type="InterPro" id="IPR000566">
    <property type="entry name" value="Lipocln_cytosolic_FA-bd_dom"/>
</dbReference>
<reference evidence="3" key="3">
    <citation type="submission" date="2025-09" db="UniProtKB">
        <authorList>
            <consortium name="Ensembl"/>
        </authorList>
    </citation>
    <scope>IDENTIFICATION</scope>
</reference>
<dbReference type="PRINTS" id="PR00178">
    <property type="entry name" value="FATTYACIDBP"/>
</dbReference>
<dbReference type="Proteomes" id="UP000472272">
    <property type="component" value="Chromosome 4"/>
</dbReference>
<reference evidence="3 4" key="1">
    <citation type="journal article" date="2019" name="Proc. Natl. Acad. Sci. U.S.A.">
        <title>Regulatory changes in pterin and carotenoid genes underlie balanced color polymorphisms in the wall lizard.</title>
        <authorList>
            <person name="Andrade P."/>
            <person name="Pinho C."/>
            <person name="Perez I de Lanuza G."/>
            <person name="Afonso S."/>
            <person name="Brejcha J."/>
            <person name="Rubin C.J."/>
            <person name="Wallerman O."/>
            <person name="Pereira P."/>
            <person name="Sabatino S.J."/>
            <person name="Bellati A."/>
            <person name="Pellitteri-Rosa D."/>
            <person name="Bosakova Z."/>
            <person name="Bunikis I."/>
            <person name="Carretero M.A."/>
            <person name="Feiner N."/>
            <person name="Marsik P."/>
            <person name="Pauperio F."/>
            <person name="Salvi D."/>
            <person name="Soler L."/>
            <person name="While G.M."/>
            <person name="Uller T."/>
            <person name="Font E."/>
            <person name="Andersson L."/>
            <person name="Carneiro M."/>
        </authorList>
    </citation>
    <scope>NUCLEOTIDE SEQUENCE</scope>
</reference>
<dbReference type="Pfam" id="PF00061">
    <property type="entry name" value="Lipocalin"/>
    <property type="match status" value="1"/>
</dbReference>
<dbReference type="OMA" id="GVIKINW"/>
<organism evidence="3 4">
    <name type="scientific">Podarcis muralis</name>
    <name type="common">Wall lizard</name>
    <name type="synonym">Lacerta muralis</name>
    <dbReference type="NCBI Taxonomy" id="64176"/>
    <lineage>
        <taxon>Eukaryota</taxon>
        <taxon>Metazoa</taxon>
        <taxon>Chordata</taxon>
        <taxon>Craniata</taxon>
        <taxon>Vertebrata</taxon>
        <taxon>Euteleostomi</taxon>
        <taxon>Lepidosauria</taxon>
        <taxon>Squamata</taxon>
        <taxon>Bifurcata</taxon>
        <taxon>Unidentata</taxon>
        <taxon>Episquamata</taxon>
        <taxon>Laterata</taxon>
        <taxon>Lacertibaenia</taxon>
        <taxon>Lacertidae</taxon>
        <taxon>Podarcis</taxon>
    </lineage>
</organism>
<evidence type="ECO:0000259" key="2">
    <source>
        <dbReference type="Pfam" id="PF00061"/>
    </source>
</evidence>
<evidence type="ECO:0000313" key="4">
    <source>
        <dbReference type="Proteomes" id="UP000472272"/>
    </source>
</evidence>
<sequence>MWEQFLGTWKPVSTKNFDDYLKELGADFATRKMASVAMPKEIISRNGDVITIKRDSSLRNTEISFKGEGAKFDETTADDRKVKSIVALDDGTFDDIVTIQQGA</sequence>
<dbReference type="GeneTree" id="ENSGT00940000160340"/>
<reference evidence="3" key="2">
    <citation type="submission" date="2025-08" db="UniProtKB">
        <authorList>
            <consortium name="Ensembl"/>
        </authorList>
    </citation>
    <scope>IDENTIFICATION</scope>
</reference>
<feature type="domain" description="Lipocalin/cytosolic fatty-acid binding" evidence="2">
    <location>
        <begin position="7"/>
        <end position="90"/>
    </location>
</feature>
<dbReference type="Gene3D" id="2.40.128.20">
    <property type="match status" value="1"/>
</dbReference>